<sequence length="575" mass="65544">MDKNARLDEIFAYILNNTNVENDMHNLQEAHDFNEIHNSIEEKCNTFSNDDQKSSTFISENSNNKRPSNGDTSIGTPTTKYSNTINDKGQNSGMERLTGISEFSDPATNINDFYHQVFSNFSHLQHLADRDTKNISQGNDFFQPLEDTAQVNQNQLVNSSSIMQSKLFEENILKELLPSSPQATDNTKNNSNYHNHLTEIAIESLKRQRNQSKLIHLDSVPDFQDSKDVKIWLQKIFYPLGIEIAIERSDKSKITYKCKALKKKDEVYQNNHVHTPVNEAKDSGEMGKKKRVKSQYNTCPFRIRASYKIKRKKWEVVILNNFHSHQLKFNPDSLNYKQFKDTLREMGDIETIKKFDELEYKAQKNLPVDVDTIPCECGLTEEVQSFGVVIPSSFNCQSKPQNSSVKKFAQKKSNSENPKLSKEVLTKNLPISKVKKQSSKSVSTIHSNALENLTRDSSIEKESNNSNAFEEWENENQVLLSSGHGTVESSIMGLNSLQANRSPEIKASSMFDFNMDINEVDFTDLFLKPSKKMDGHVAKTSSENLVEESISKNNDITKDLNDLKLFDLGSNGHYM</sequence>
<organism evidence="2 3">
    <name type="scientific">Hanseniaspora guilliermondii</name>
    <dbReference type="NCBI Taxonomy" id="56406"/>
    <lineage>
        <taxon>Eukaryota</taxon>
        <taxon>Fungi</taxon>
        <taxon>Dikarya</taxon>
        <taxon>Ascomycota</taxon>
        <taxon>Saccharomycotina</taxon>
        <taxon>Saccharomycetes</taxon>
        <taxon>Saccharomycodales</taxon>
        <taxon>Saccharomycodaceae</taxon>
        <taxon>Hanseniaspora</taxon>
    </lineage>
</organism>
<dbReference type="Proteomes" id="UP000183365">
    <property type="component" value="Unassembled WGS sequence"/>
</dbReference>
<reference evidence="3" key="1">
    <citation type="submission" date="2016-11" db="EMBL/GenBank/DDBJ databases">
        <authorList>
            <person name="Guldener U."/>
        </authorList>
    </citation>
    <scope>NUCLEOTIDE SEQUENCE [LARGE SCALE GENOMIC DNA]</scope>
</reference>
<dbReference type="GO" id="GO:0000981">
    <property type="term" value="F:DNA-binding transcription factor activity, RNA polymerase II-specific"/>
    <property type="evidence" value="ECO:0007669"/>
    <property type="project" value="InterPro"/>
</dbReference>
<feature type="compositionally biased region" description="Polar residues" evidence="1">
    <location>
        <begin position="399"/>
        <end position="418"/>
    </location>
</feature>
<evidence type="ECO:0000313" key="3">
    <source>
        <dbReference type="Proteomes" id="UP000183365"/>
    </source>
</evidence>
<dbReference type="InterPro" id="IPR014842">
    <property type="entry name" value="AFT"/>
</dbReference>
<dbReference type="GO" id="GO:0010106">
    <property type="term" value="P:cellular response to iron ion starvation"/>
    <property type="evidence" value="ECO:0007669"/>
    <property type="project" value="InterPro"/>
</dbReference>
<name>A0A1L0B6G1_9ASCO</name>
<dbReference type="GO" id="GO:0045944">
    <property type="term" value="P:positive regulation of transcription by RNA polymerase II"/>
    <property type="evidence" value="ECO:0007669"/>
    <property type="project" value="InterPro"/>
</dbReference>
<protein>
    <submittedName>
        <fullName evidence="2">Uncharacterized protein</fullName>
    </submittedName>
</protein>
<accession>A0A1L0B6G1</accession>
<feature type="region of interest" description="Disordered" evidence="1">
    <location>
        <begin position="47"/>
        <end position="93"/>
    </location>
</feature>
<gene>
    <name evidence="2" type="ORF">HGUI_02859</name>
</gene>
<proteinExistence type="predicted"/>
<dbReference type="VEuPathDB" id="FungiDB:HGUI_02859"/>
<keyword evidence="3" id="KW-1185">Reference proteome</keyword>
<dbReference type="AlphaFoldDB" id="A0A1L0B6G1"/>
<dbReference type="OrthoDB" id="4068596at2759"/>
<feature type="region of interest" description="Disordered" evidence="1">
    <location>
        <begin position="399"/>
        <end position="421"/>
    </location>
</feature>
<dbReference type="EMBL" id="FQNF01000058">
    <property type="protein sequence ID" value="SGZ40659.1"/>
    <property type="molecule type" value="Genomic_DNA"/>
</dbReference>
<evidence type="ECO:0000313" key="2">
    <source>
        <dbReference type="EMBL" id="SGZ40659.1"/>
    </source>
</evidence>
<dbReference type="Pfam" id="PF08731">
    <property type="entry name" value="AFT"/>
    <property type="match status" value="1"/>
</dbReference>
<evidence type="ECO:0000256" key="1">
    <source>
        <dbReference type="SAM" id="MobiDB-lite"/>
    </source>
</evidence>